<organism evidence="1 2">
    <name type="scientific">Blautia obeum</name>
    <dbReference type="NCBI Taxonomy" id="40520"/>
    <lineage>
        <taxon>Bacteria</taxon>
        <taxon>Bacillati</taxon>
        <taxon>Bacillota</taxon>
        <taxon>Clostridia</taxon>
        <taxon>Lachnospirales</taxon>
        <taxon>Lachnospiraceae</taxon>
        <taxon>Blautia</taxon>
    </lineage>
</organism>
<dbReference type="InterPro" id="IPR029058">
    <property type="entry name" value="AB_hydrolase_fold"/>
</dbReference>
<accession>A0A414VZ07</accession>
<gene>
    <name evidence="1" type="ORF">DW222_14540</name>
</gene>
<dbReference type="RefSeq" id="WP_118035163.1">
    <property type="nucleotide sequence ID" value="NZ_JAQDEF010000018.1"/>
</dbReference>
<protein>
    <submittedName>
        <fullName evidence="1">Alpha/beta hydrolase</fullName>
    </submittedName>
</protein>
<keyword evidence="1" id="KW-0378">Hydrolase</keyword>
<dbReference type="SUPFAM" id="SSF53474">
    <property type="entry name" value="alpha/beta-Hydrolases"/>
    <property type="match status" value="1"/>
</dbReference>
<evidence type="ECO:0000313" key="2">
    <source>
        <dbReference type="Proteomes" id="UP000284024"/>
    </source>
</evidence>
<dbReference type="EMBL" id="QRJH01000008">
    <property type="protein sequence ID" value="RHH16753.1"/>
    <property type="molecule type" value="Genomic_DNA"/>
</dbReference>
<comment type="caution">
    <text evidence="1">The sequence shown here is derived from an EMBL/GenBank/DDBJ whole genome shotgun (WGS) entry which is preliminary data.</text>
</comment>
<evidence type="ECO:0000313" key="1">
    <source>
        <dbReference type="EMBL" id="RHH16753.1"/>
    </source>
</evidence>
<proteinExistence type="predicted"/>
<reference evidence="1 2" key="1">
    <citation type="submission" date="2018-08" db="EMBL/GenBank/DDBJ databases">
        <title>A genome reference for cultivated species of the human gut microbiota.</title>
        <authorList>
            <person name="Zou Y."/>
            <person name="Xue W."/>
            <person name="Luo G."/>
        </authorList>
    </citation>
    <scope>NUCLEOTIDE SEQUENCE [LARGE SCALE GENOMIC DNA]</scope>
    <source>
        <strain evidence="1 2">AM18-2AC</strain>
    </source>
</reference>
<dbReference type="GO" id="GO:0016787">
    <property type="term" value="F:hydrolase activity"/>
    <property type="evidence" value="ECO:0007669"/>
    <property type="project" value="UniProtKB-KW"/>
</dbReference>
<sequence>METSHLYIENIPAIIWGLSSNKIFLYVHGQGGNKEEAKVFASIANRYGWQVLSIDLPEHGERKKERDLFNPWTIVPELLTVMKYAKNRWANIALFANSIGAWFSMLSFKNEKLEKSLFVSPVLDMKSLIQKMMLWANVSQERLQHEQTISTSFGQTLSWKYWEYATKNEITQWKVPTKILYAGKDHLTDRNTVESFAKTYHCELTIWEPGEHWFHTRPQLDILYSWIDNNIQSGKAQTKFKAVKIER</sequence>
<dbReference type="Proteomes" id="UP000284024">
    <property type="component" value="Unassembled WGS sequence"/>
</dbReference>
<dbReference type="Gene3D" id="3.40.50.1820">
    <property type="entry name" value="alpha/beta hydrolase"/>
    <property type="match status" value="1"/>
</dbReference>
<name>A0A414VZ07_9FIRM</name>
<dbReference type="AlphaFoldDB" id="A0A414VZ07"/>